<comment type="caution">
    <text evidence="1">The sequence shown here is derived from an EMBL/GenBank/DDBJ whole genome shotgun (WGS) entry which is preliminary data.</text>
</comment>
<proteinExistence type="predicted"/>
<dbReference type="Proteomes" id="UP001144280">
    <property type="component" value="Unassembled WGS sequence"/>
</dbReference>
<evidence type="ECO:0000313" key="2">
    <source>
        <dbReference type="Proteomes" id="UP001144280"/>
    </source>
</evidence>
<reference evidence="1" key="1">
    <citation type="submission" date="2022-12" db="EMBL/GenBank/DDBJ databases">
        <title>New Phytohabitans aurantiacus sp. RD004123 nov., an actinomycete isolated from soil.</title>
        <authorList>
            <person name="Triningsih D.W."/>
            <person name="Harunari E."/>
            <person name="Igarashi Y."/>
        </authorList>
    </citation>
    <scope>NUCLEOTIDE SEQUENCE</scope>
    <source>
        <strain evidence="1">RD004123</strain>
    </source>
</reference>
<name>A0ABQ5QLX2_9ACTN</name>
<accession>A0ABQ5QLX2</accession>
<gene>
    <name evidence="1" type="ORF">Pa4123_08050</name>
</gene>
<protein>
    <submittedName>
        <fullName evidence="1">Uncharacterized protein</fullName>
    </submittedName>
</protein>
<organism evidence="1 2">
    <name type="scientific">Phytohabitans aurantiacus</name>
    <dbReference type="NCBI Taxonomy" id="3016789"/>
    <lineage>
        <taxon>Bacteria</taxon>
        <taxon>Bacillati</taxon>
        <taxon>Actinomycetota</taxon>
        <taxon>Actinomycetes</taxon>
        <taxon>Micromonosporales</taxon>
        <taxon>Micromonosporaceae</taxon>
    </lineage>
</organism>
<sequence length="54" mass="5610">MSGSVALIMSMTAILPGPGNPSNDAIPGAPNTGITELAWYRYPVGHLPTTESVR</sequence>
<keyword evidence="2" id="KW-1185">Reference proteome</keyword>
<evidence type="ECO:0000313" key="1">
    <source>
        <dbReference type="EMBL" id="GLH95533.1"/>
    </source>
</evidence>
<dbReference type="EMBL" id="BSDI01000003">
    <property type="protein sequence ID" value="GLH95533.1"/>
    <property type="molecule type" value="Genomic_DNA"/>
</dbReference>